<sequence>MFTAVLLFAAAAGCAFPVFAADVPTDAPSLFLSTVVVFTVVVVVVTTTSSPFVLFSSSGVMNSSSSGAGVLFSSFGSSGTTGSAAFFASNTALYVSSLLTLCPSSGSPSSQCENSYPSSATGVGTFTTFLNSLPLLMSSNAVCPSNFPFSPA</sequence>
<reference evidence="3" key="1">
    <citation type="submission" date="2008-01" db="EMBL/GenBank/DDBJ databases">
        <authorList>
            <person name="Fulton L."/>
            <person name="Clifton S."/>
            <person name="Fulton B."/>
            <person name="Xu J."/>
            <person name="Minx P."/>
            <person name="Pepin K.H."/>
            <person name="Johnson M."/>
            <person name="Thiruvilangam P."/>
            <person name="Bhonagiri V."/>
            <person name="Nash W.E."/>
            <person name="Mardis E.R."/>
            <person name="Wilson R.K."/>
        </authorList>
    </citation>
    <scope>NUCLEOTIDE SEQUENCE [LARGE SCALE GENOMIC DNA]</scope>
    <source>
        <strain evidence="3">DSM 17244</strain>
    </source>
</reference>
<keyword evidence="1" id="KW-0472">Membrane</keyword>
<feature type="signal peptide" evidence="2">
    <location>
        <begin position="1"/>
        <end position="20"/>
    </location>
</feature>
<evidence type="ECO:0000256" key="2">
    <source>
        <dbReference type="SAM" id="SignalP"/>
    </source>
</evidence>
<evidence type="ECO:0000313" key="3">
    <source>
        <dbReference type="EMBL" id="EDS72199.1"/>
    </source>
</evidence>
<dbReference type="EMBL" id="ABIL02000006">
    <property type="protein sequence ID" value="EDS72199.1"/>
    <property type="molecule type" value="Genomic_DNA"/>
</dbReference>
<reference evidence="3" key="2">
    <citation type="submission" date="2013-08" db="EMBL/GenBank/DDBJ databases">
        <title>Draft genome sequence of Anaerofustis stercorihominis (DSM 17244).</title>
        <authorList>
            <person name="Sudarsanam P."/>
            <person name="Ley R."/>
            <person name="Guruge J."/>
            <person name="Turnbaugh P.J."/>
            <person name="Mahowald M."/>
            <person name="Liep D."/>
            <person name="Gordon J."/>
        </authorList>
    </citation>
    <scope>NUCLEOTIDE SEQUENCE</scope>
    <source>
        <strain evidence="3">DSM 17244</strain>
    </source>
</reference>
<gene>
    <name evidence="3" type="ORF">ANASTE_01909</name>
</gene>
<proteinExistence type="predicted"/>
<feature type="chain" id="PRO_5002760973" evidence="2">
    <location>
        <begin position="21"/>
        <end position="152"/>
    </location>
</feature>
<feature type="transmembrane region" description="Helical" evidence="1">
    <location>
        <begin position="30"/>
        <end position="55"/>
    </location>
</feature>
<dbReference type="AlphaFoldDB" id="B1C9Y3"/>
<keyword evidence="1" id="KW-0812">Transmembrane</keyword>
<dbReference type="RefSeq" id="WP_007050669.1">
    <property type="nucleotide sequence ID" value="NZ_DS560019.1"/>
</dbReference>
<dbReference type="Proteomes" id="UP000005178">
    <property type="component" value="Unassembled WGS sequence"/>
</dbReference>
<name>B1C9Y3_9FIRM</name>
<dbReference type="GeneID" id="98000948"/>
<accession>B1C9Y3</accession>
<comment type="caution">
    <text evidence="3">The sequence shown here is derived from an EMBL/GenBank/DDBJ whole genome shotgun (WGS) entry which is preliminary data.</text>
</comment>
<keyword evidence="1" id="KW-1133">Transmembrane helix</keyword>
<dbReference type="STRING" id="445971.ANASTE_01909"/>
<keyword evidence="2" id="KW-0732">Signal</keyword>
<protein>
    <submittedName>
        <fullName evidence="3">Uncharacterized protein</fullName>
    </submittedName>
</protein>
<evidence type="ECO:0000256" key="1">
    <source>
        <dbReference type="SAM" id="Phobius"/>
    </source>
</evidence>
<dbReference type="HOGENOM" id="CLU_1718546_0_0_9"/>
<organism evidence="3 4">
    <name type="scientific">Anaerofustis stercorihominis DSM 17244</name>
    <dbReference type="NCBI Taxonomy" id="445971"/>
    <lineage>
        <taxon>Bacteria</taxon>
        <taxon>Bacillati</taxon>
        <taxon>Bacillota</taxon>
        <taxon>Clostridia</taxon>
        <taxon>Eubacteriales</taxon>
        <taxon>Eubacteriaceae</taxon>
        <taxon>Anaerofustis</taxon>
    </lineage>
</organism>
<keyword evidence="4" id="KW-1185">Reference proteome</keyword>
<evidence type="ECO:0000313" key="4">
    <source>
        <dbReference type="Proteomes" id="UP000005178"/>
    </source>
</evidence>